<organism evidence="1 2">
    <name type="scientific">Diphasiastrum complanatum</name>
    <name type="common">Issler's clubmoss</name>
    <name type="synonym">Lycopodium complanatum</name>
    <dbReference type="NCBI Taxonomy" id="34168"/>
    <lineage>
        <taxon>Eukaryota</taxon>
        <taxon>Viridiplantae</taxon>
        <taxon>Streptophyta</taxon>
        <taxon>Embryophyta</taxon>
        <taxon>Tracheophyta</taxon>
        <taxon>Lycopodiopsida</taxon>
        <taxon>Lycopodiales</taxon>
        <taxon>Lycopodiaceae</taxon>
        <taxon>Lycopodioideae</taxon>
        <taxon>Diphasiastrum</taxon>
    </lineage>
</organism>
<accession>A0ACC2CN82</accession>
<gene>
    <name evidence="1" type="ORF">O6H91_09G039700</name>
</gene>
<evidence type="ECO:0000313" key="1">
    <source>
        <dbReference type="EMBL" id="KAJ7543478.1"/>
    </source>
</evidence>
<protein>
    <submittedName>
        <fullName evidence="1">Uncharacterized protein</fullName>
    </submittedName>
</protein>
<reference evidence="2" key="1">
    <citation type="journal article" date="2024" name="Proc. Natl. Acad. Sci. U.S.A.">
        <title>Extraordinary preservation of gene collinearity over three hundred million years revealed in homosporous lycophytes.</title>
        <authorList>
            <person name="Li C."/>
            <person name="Wickell D."/>
            <person name="Kuo L.Y."/>
            <person name="Chen X."/>
            <person name="Nie B."/>
            <person name="Liao X."/>
            <person name="Peng D."/>
            <person name="Ji J."/>
            <person name="Jenkins J."/>
            <person name="Williams M."/>
            <person name="Shu S."/>
            <person name="Plott C."/>
            <person name="Barry K."/>
            <person name="Rajasekar S."/>
            <person name="Grimwood J."/>
            <person name="Han X."/>
            <person name="Sun S."/>
            <person name="Hou Z."/>
            <person name="He W."/>
            <person name="Dai G."/>
            <person name="Sun C."/>
            <person name="Schmutz J."/>
            <person name="Leebens-Mack J.H."/>
            <person name="Li F.W."/>
            <person name="Wang L."/>
        </authorList>
    </citation>
    <scope>NUCLEOTIDE SEQUENCE [LARGE SCALE GENOMIC DNA]</scope>
    <source>
        <strain evidence="2">cv. PW_Plant_1</strain>
    </source>
</reference>
<sequence>MDLIDEAAAAEHRQQEDCEAAAVDAALALLRRRLLCGSAATLLLPNSQTNRRKLLEALTNTIIQGCSTSMLLIGPRGCGKSLVLDQVLEALQKSYPERVSVVRLNGLLHANDRCAMKEIAKQMCMEHALTFSKGASFEENLHFLTCVVRECARSHRTMIFVLDEFDLFAQRSKQSLLYNLLDLMQSSSSQAALIGVSSRLDADQLLEKRVRSRFSHCKLLFLPPSTDDIFSLYDRLFLLPVNQCSHWQKFSEDFKEKASVVLQQGSVKQLVDEFMSMEVSGQRCVDLLFRALCELNPQSGHISPAQFKVASANLTPQPKLEILTDVSVLELCLLVAMYRLEAREVESYNFNTVFKEYKRLEEHNTCDVYSKQCALRAFEHLLERELIVFKDSSGLGNMLEVRPIKLLVSRHEIDKGLEGNISCPTILRQWRTHETIK</sequence>
<dbReference type="Proteomes" id="UP001162992">
    <property type="component" value="Chromosome 9"/>
</dbReference>
<name>A0ACC2CN82_DIPCM</name>
<keyword evidence="2" id="KW-1185">Reference proteome</keyword>
<comment type="caution">
    <text evidence="1">The sequence shown here is derived from an EMBL/GenBank/DDBJ whole genome shotgun (WGS) entry which is preliminary data.</text>
</comment>
<evidence type="ECO:0000313" key="2">
    <source>
        <dbReference type="Proteomes" id="UP001162992"/>
    </source>
</evidence>
<dbReference type="EMBL" id="CM055100">
    <property type="protein sequence ID" value="KAJ7543478.1"/>
    <property type="molecule type" value="Genomic_DNA"/>
</dbReference>
<proteinExistence type="predicted"/>